<feature type="chain" id="PRO_5005539563" description="FAS1 domain-containing protein" evidence="2">
    <location>
        <begin position="20"/>
        <end position="367"/>
    </location>
</feature>
<accession>A0A0L0H8B1</accession>
<dbReference type="EMBL" id="KQ257466">
    <property type="protein sequence ID" value="KNC96928.1"/>
    <property type="molecule type" value="Genomic_DNA"/>
</dbReference>
<dbReference type="PANTHER" id="PTHR10900">
    <property type="entry name" value="PERIOSTIN-RELATED"/>
    <property type="match status" value="1"/>
</dbReference>
<feature type="domain" description="FAS1" evidence="3">
    <location>
        <begin position="149"/>
        <end position="277"/>
    </location>
</feature>
<dbReference type="GO" id="GO:0005615">
    <property type="term" value="C:extracellular space"/>
    <property type="evidence" value="ECO:0007669"/>
    <property type="project" value="TreeGrafter"/>
</dbReference>
<keyword evidence="5" id="KW-1185">Reference proteome</keyword>
<evidence type="ECO:0000256" key="2">
    <source>
        <dbReference type="SAM" id="SignalP"/>
    </source>
</evidence>
<feature type="compositionally biased region" description="Low complexity" evidence="1">
    <location>
        <begin position="301"/>
        <end position="339"/>
    </location>
</feature>
<gene>
    <name evidence="4" type="ORF">SPPG_07753</name>
</gene>
<dbReference type="Gene3D" id="2.30.180.10">
    <property type="entry name" value="FAS1 domain"/>
    <property type="match status" value="1"/>
</dbReference>
<organism evidence="4 5">
    <name type="scientific">Spizellomyces punctatus (strain DAOM BR117)</name>
    <dbReference type="NCBI Taxonomy" id="645134"/>
    <lineage>
        <taxon>Eukaryota</taxon>
        <taxon>Fungi</taxon>
        <taxon>Fungi incertae sedis</taxon>
        <taxon>Chytridiomycota</taxon>
        <taxon>Chytridiomycota incertae sedis</taxon>
        <taxon>Chytridiomycetes</taxon>
        <taxon>Spizellomycetales</taxon>
        <taxon>Spizellomycetaceae</taxon>
        <taxon>Spizellomyces</taxon>
    </lineage>
</organism>
<dbReference type="RefSeq" id="XP_016604968.1">
    <property type="nucleotide sequence ID" value="XM_016755912.1"/>
</dbReference>
<dbReference type="PANTHER" id="PTHR10900:SF77">
    <property type="entry name" value="FI19380P1"/>
    <property type="match status" value="1"/>
</dbReference>
<dbReference type="VEuPathDB" id="FungiDB:SPPG_07753"/>
<dbReference type="Proteomes" id="UP000053201">
    <property type="component" value="Unassembled WGS sequence"/>
</dbReference>
<dbReference type="PROSITE" id="PS50213">
    <property type="entry name" value="FAS1"/>
    <property type="match status" value="1"/>
</dbReference>
<feature type="region of interest" description="Disordered" evidence="1">
    <location>
        <begin position="301"/>
        <end position="340"/>
    </location>
</feature>
<proteinExistence type="predicted"/>
<dbReference type="InParanoid" id="A0A0L0H8B1"/>
<dbReference type="Pfam" id="PF02469">
    <property type="entry name" value="Fasciclin"/>
    <property type="match status" value="1"/>
</dbReference>
<name>A0A0L0H8B1_SPIPD</name>
<dbReference type="OMA" id="KESTFYV"/>
<dbReference type="InterPro" id="IPR036378">
    <property type="entry name" value="FAS1_dom_sf"/>
</dbReference>
<evidence type="ECO:0000313" key="5">
    <source>
        <dbReference type="Proteomes" id="UP000053201"/>
    </source>
</evidence>
<keyword evidence="2" id="KW-0732">Signal</keyword>
<dbReference type="GeneID" id="27690950"/>
<dbReference type="OrthoDB" id="286301at2759"/>
<evidence type="ECO:0000259" key="3">
    <source>
        <dbReference type="PROSITE" id="PS50213"/>
    </source>
</evidence>
<evidence type="ECO:0000256" key="1">
    <source>
        <dbReference type="SAM" id="MobiDB-lite"/>
    </source>
</evidence>
<dbReference type="InterPro" id="IPR050904">
    <property type="entry name" value="Adhesion/Biosynth-related"/>
</dbReference>
<dbReference type="STRING" id="645134.A0A0L0H8B1"/>
<dbReference type="AlphaFoldDB" id="A0A0L0H8B1"/>
<feature type="signal peptide" evidence="2">
    <location>
        <begin position="1"/>
        <end position="19"/>
    </location>
</feature>
<dbReference type="SMART" id="SM00554">
    <property type="entry name" value="FAS1"/>
    <property type="match status" value="1"/>
</dbReference>
<dbReference type="InterPro" id="IPR000782">
    <property type="entry name" value="FAS1_domain"/>
</dbReference>
<sequence length="367" mass="37139">MHPTTTLFTLALLASPVYSATIVETLASRPELSSVAAFAKDNPDWSGPGVNKTLIAPTNDAVTKGRTAGTLPATASGAFFLAESVDHRTRPNYKILKGKDGAMLFDNYVPEGPPEIHIRSSTNNGLATGQIQCDDGWLYISDIAIEPAAVPSVSAVRGPAAATAFIDLFKSINAVGALDAQKDVTIFAPSNAAIAAAQAQIAALAPNQLAAVLSAHIGKPSRFTTELSPGAWPTLFGSYALNTTVGNEVAYVNDAQLASPVDNPTSAGAMHVINKVIIPPNLPAPNSSPVAIGTIPAGTNATTSAVPSSTTATASAVPTQTASRTSTTSAPKATTTTSSNVTSGAVQGVASYVGAFLAGLVGLAFAA</sequence>
<evidence type="ECO:0000313" key="4">
    <source>
        <dbReference type="EMBL" id="KNC96928.1"/>
    </source>
</evidence>
<protein>
    <recommendedName>
        <fullName evidence="3">FAS1 domain-containing protein</fullName>
    </recommendedName>
</protein>
<reference evidence="4 5" key="1">
    <citation type="submission" date="2009-08" db="EMBL/GenBank/DDBJ databases">
        <title>The Genome Sequence of Spizellomyces punctatus strain DAOM BR117.</title>
        <authorList>
            <consortium name="The Broad Institute Genome Sequencing Platform"/>
            <person name="Russ C."/>
            <person name="Cuomo C."/>
            <person name="Shea T."/>
            <person name="Young S.K."/>
            <person name="Zeng Q."/>
            <person name="Koehrsen M."/>
            <person name="Haas B."/>
            <person name="Borodovsky M."/>
            <person name="Guigo R."/>
            <person name="Alvarado L."/>
            <person name="Berlin A."/>
            <person name="Bochicchio J."/>
            <person name="Borenstein D."/>
            <person name="Chapman S."/>
            <person name="Chen Z."/>
            <person name="Engels R."/>
            <person name="Freedman E."/>
            <person name="Gellesch M."/>
            <person name="Goldberg J."/>
            <person name="Griggs A."/>
            <person name="Gujja S."/>
            <person name="Heiman D."/>
            <person name="Hepburn T."/>
            <person name="Howarth C."/>
            <person name="Jen D."/>
            <person name="Larson L."/>
            <person name="Lewis B."/>
            <person name="Mehta T."/>
            <person name="Park D."/>
            <person name="Pearson M."/>
            <person name="Roberts A."/>
            <person name="Saif S."/>
            <person name="Shenoy N."/>
            <person name="Sisk P."/>
            <person name="Stolte C."/>
            <person name="Sykes S."/>
            <person name="Thomson T."/>
            <person name="Walk T."/>
            <person name="White J."/>
            <person name="Yandava C."/>
            <person name="Burger G."/>
            <person name="Gray M.W."/>
            <person name="Holland P.W.H."/>
            <person name="King N."/>
            <person name="Lang F.B.F."/>
            <person name="Roger A.J."/>
            <person name="Ruiz-Trillo I."/>
            <person name="Lander E."/>
            <person name="Nusbaum C."/>
        </authorList>
    </citation>
    <scope>NUCLEOTIDE SEQUENCE [LARGE SCALE GENOMIC DNA]</scope>
    <source>
        <strain evidence="4 5">DAOM BR117</strain>
    </source>
</reference>
<dbReference type="SUPFAM" id="SSF82153">
    <property type="entry name" value="FAS1 domain"/>
    <property type="match status" value="1"/>
</dbReference>